<name>A0A5B8RAD7_9ZZZZ</name>
<accession>A0A5B8RAD7</accession>
<evidence type="ECO:0000313" key="1">
    <source>
        <dbReference type="EMBL" id="QEA06169.1"/>
    </source>
</evidence>
<dbReference type="AlphaFoldDB" id="A0A5B8RAD7"/>
<dbReference type="EMBL" id="MN079128">
    <property type="protein sequence ID" value="QEA06169.1"/>
    <property type="molecule type" value="Genomic_DNA"/>
</dbReference>
<reference evidence="1" key="1">
    <citation type="submission" date="2019-06" db="EMBL/GenBank/DDBJ databases">
        <authorList>
            <person name="Murdoch R.W."/>
            <person name="Fathepure B."/>
        </authorList>
    </citation>
    <scope>NUCLEOTIDE SEQUENCE</scope>
</reference>
<gene>
    <name evidence="1" type="ORF">KBTEX_02499</name>
</gene>
<organism evidence="1">
    <name type="scientific">uncultured organism</name>
    <dbReference type="NCBI Taxonomy" id="155900"/>
    <lineage>
        <taxon>unclassified sequences</taxon>
        <taxon>environmental samples</taxon>
    </lineage>
</organism>
<proteinExistence type="predicted"/>
<protein>
    <submittedName>
        <fullName evidence="1">Uncharacterized protein</fullName>
    </submittedName>
</protein>
<sequence length="101" mass="11631">MPDIDRTAVFAWPRRAPTARTALAARRRRRFGCEIHPAWDGSGCYVLWAWVEQEGECEWAVLDHEDGAPLRFCTPQRAQAYALKRGYGTDAVRMRWPPTAR</sequence>